<dbReference type="Proteomes" id="UP000443090">
    <property type="component" value="Unassembled WGS sequence"/>
</dbReference>
<name>A0A8H8RBQ3_9HELO</name>
<sequence length="120" mass="14105">MKKKRMLLLKLCSLKFKTYSFLNLDPIFSHAISLSYSIINNSNKAIYLALILDPRIKKAGLEGIRFTSRISSDIKTLLKADYTKRVDDNDDDLDIYLDLVEDFDIDEITFYFKERRARKE</sequence>
<organism evidence="1 2">
    <name type="scientific">Lachnellula occidentalis</name>
    <dbReference type="NCBI Taxonomy" id="215460"/>
    <lineage>
        <taxon>Eukaryota</taxon>
        <taxon>Fungi</taxon>
        <taxon>Dikarya</taxon>
        <taxon>Ascomycota</taxon>
        <taxon>Pezizomycotina</taxon>
        <taxon>Leotiomycetes</taxon>
        <taxon>Helotiales</taxon>
        <taxon>Lachnaceae</taxon>
        <taxon>Lachnellula</taxon>
    </lineage>
</organism>
<evidence type="ECO:0000313" key="2">
    <source>
        <dbReference type="Proteomes" id="UP000443090"/>
    </source>
</evidence>
<comment type="caution">
    <text evidence="1">The sequence shown here is derived from an EMBL/GenBank/DDBJ whole genome shotgun (WGS) entry which is preliminary data.</text>
</comment>
<proteinExistence type="predicted"/>
<dbReference type="EMBL" id="QGMI01002722">
    <property type="protein sequence ID" value="TVY31254.1"/>
    <property type="molecule type" value="Genomic_DNA"/>
</dbReference>
<dbReference type="AlphaFoldDB" id="A0A8H8RBQ3"/>
<feature type="non-terminal residue" evidence="1">
    <location>
        <position position="1"/>
    </location>
</feature>
<accession>A0A8H8RBQ3</accession>
<keyword evidence="2" id="KW-1185">Reference proteome</keyword>
<reference evidence="1 2" key="1">
    <citation type="submission" date="2018-05" db="EMBL/GenBank/DDBJ databases">
        <title>Genome sequencing and assembly of the regulated plant pathogen Lachnellula willkommii and related sister species for the development of diagnostic species identification markers.</title>
        <authorList>
            <person name="Giroux E."/>
            <person name="Bilodeau G."/>
        </authorList>
    </citation>
    <scope>NUCLEOTIDE SEQUENCE [LARGE SCALE GENOMIC DNA]</scope>
    <source>
        <strain evidence="1 2">CBS 160.35</strain>
    </source>
</reference>
<gene>
    <name evidence="1" type="ORF">LOCC1_G008683</name>
</gene>
<evidence type="ECO:0000313" key="1">
    <source>
        <dbReference type="EMBL" id="TVY31254.1"/>
    </source>
</evidence>
<protein>
    <submittedName>
        <fullName evidence="1">Uncharacterized protein</fullName>
    </submittedName>
</protein>